<reference evidence="2" key="1">
    <citation type="submission" date="2014-09" db="EMBL/GenBank/DDBJ databases">
        <authorList>
            <person name="Magalhaes I.L.F."/>
            <person name="Oliveira U."/>
            <person name="Santos F.R."/>
            <person name="Vidigal T.H.D.A."/>
            <person name="Brescovit A.D."/>
            <person name="Santos A.J."/>
        </authorList>
    </citation>
    <scope>NUCLEOTIDE SEQUENCE</scope>
    <source>
        <tissue evidence="2">Shoot tissue taken approximately 20 cm above the soil surface</tissue>
    </source>
</reference>
<organism evidence="2">
    <name type="scientific">Arundo donax</name>
    <name type="common">Giant reed</name>
    <name type="synonym">Donax arundinaceus</name>
    <dbReference type="NCBI Taxonomy" id="35708"/>
    <lineage>
        <taxon>Eukaryota</taxon>
        <taxon>Viridiplantae</taxon>
        <taxon>Streptophyta</taxon>
        <taxon>Embryophyta</taxon>
        <taxon>Tracheophyta</taxon>
        <taxon>Spermatophyta</taxon>
        <taxon>Magnoliopsida</taxon>
        <taxon>Liliopsida</taxon>
        <taxon>Poales</taxon>
        <taxon>Poaceae</taxon>
        <taxon>PACMAD clade</taxon>
        <taxon>Arundinoideae</taxon>
        <taxon>Arundineae</taxon>
        <taxon>Arundo</taxon>
    </lineage>
</organism>
<evidence type="ECO:0000313" key="2">
    <source>
        <dbReference type="EMBL" id="JAD79649.1"/>
    </source>
</evidence>
<feature type="region of interest" description="Disordered" evidence="1">
    <location>
        <begin position="1"/>
        <end position="20"/>
    </location>
</feature>
<evidence type="ECO:0000256" key="1">
    <source>
        <dbReference type="SAM" id="MobiDB-lite"/>
    </source>
</evidence>
<proteinExistence type="predicted"/>
<dbReference type="AlphaFoldDB" id="A0A0A9CTM4"/>
<sequence>MPRSSWSPPPPAWEGAAVPGMPRRRWRCGPGRRRCCGACATPISAWQFATQRAC</sequence>
<protein>
    <submittedName>
        <fullName evidence="2">Uncharacterized protein</fullName>
    </submittedName>
</protein>
<accession>A0A0A9CTM4</accession>
<dbReference type="EMBL" id="GBRH01218246">
    <property type="protein sequence ID" value="JAD79649.1"/>
    <property type="molecule type" value="Transcribed_RNA"/>
</dbReference>
<name>A0A0A9CTM4_ARUDO</name>
<reference evidence="2" key="2">
    <citation type="journal article" date="2015" name="Data Brief">
        <title>Shoot transcriptome of the giant reed, Arundo donax.</title>
        <authorList>
            <person name="Barrero R.A."/>
            <person name="Guerrero F.D."/>
            <person name="Moolhuijzen P."/>
            <person name="Goolsby J.A."/>
            <person name="Tidwell J."/>
            <person name="Bellgard S.E."/>
            <person name="Bellgard M.I."/>
        </authorList>
    </citation>
    <scope>NUCLEOTIDE SEQUENCE</scope>
    <source>
        <tissue evidence="2">Shoot tissue taken approximately 20 cm above the soil surface</tissue>
    </source>
</reference>